<feature type="domain" description="Flagellar hook protein FlgE/F/G-like D1" evidence="7">
    <location>
        <begin position="80"/>
        <end position="144"/>
    </location>
</feature>
<comment type="similarity">
    <text evidence="2 4">Belongs to the flagella basal body rod proteins family.</text>
</comment>
<proteinExistence type="inferred from homology"/>
<comment type="subcellular location">
    <subcellularLocation>
        <location evidence="1 4">Bacterial flagellum basal body</location>
    </subcellularLocation>
</comment>
<evidence type="ECO:0000313" key="8">
    <source>
        <dbReference type="EMBL" id="MBZ6079346.1"/>
    </source>
</evidence>
<comment type="caution">
    <text evidence="8">The sequence shown here is derived from an EMBL/GenBank/DDBJ whole genome shotgun (WGS) entry which is preliminary data.</text>
</comment>
<gene>
    <name evidence="8" type="primary">flgF</name>
    <name evidence="8" type="ORF">K9B37_24125</name>
</gene>
<dbReference type="InterPro" id="IPR019776">
    <property type="entry name" value="Flagellar_basal_body_rod_CS"/>
</dbReference>
<dbReference type="Pfam" id="PF06429">
    <property type="entry name" value="Flg_bbr_C"/>
    <property type="match status" value="1"/>
</dbReference>
<dbReference type="Proteomes" id="UP000704176">
    <property type="component" value="Unassembled WGS sequence"/>
</dbReference>
<feature type="domain" description="Flagellar basal-body/hook protein C-terminal" evidence="6">
    <location>
        <begin position="191"/>
        <end position="234"/>
    </location>
</feature>
<dbReference type="Pfam" id="PF22692">
    <property type="entry name" value="LlgE_F_G_D1"/>
    <property type="match status" value="1"/>
</dbReference>
<dbReference type="Pfam" id="PF00460">
    <property type="entry name" value="Flg_bb_rod"/>
    <property type="match status" value="1"/>
</dbReference>
<dbReference type="InterPro" id="IPR001444">
    <property type="entry name" value="Flag_bb_rod_N"/>
</dbReference>
<dbReference type="InterPro" id="IPR037925">
    <property type="entry name" value="FlgE/F/G-like"/>
</dbReference>
<comment type="subunit">
    <text evidence="4">The basal body constitutes a major portion of the flagellar organelle and consists of five rings (E,L,P,S, and M) mounted on a central rod. The rod consists of about 26 subunits of FlgG in the distal portion, and FlgB, FlgC and FlgF are thought to build up the proximal portion of the rod with about 6 subunits each.</text>
</comment>
<keyword evidence="8" id="KW-0969">Cilium</keyword>
<dbReference type="NCBIfam" id="NF009282">
    <property type="entry name" value="PRK12642.1"/>
    <property type="match status" value="1"/>
</dbReference>
<evidence type="ECO:0000259" key="6">
    <source>
        <dbReference type="Pfam" id="PF06429"/>
    </source>
</evidence>
<keyword evidence="9" id="KW-1185">Reference proteome</keyword>
<dbReference type="InterPro" id="IPR010930">
    <property type="entry name" value="Flg_bb/hook_C_dom"/>
</dbReference>
<dbReference type="NCBIfam" id="TIGR02490">
    <property type="entry name" value="flgF"/>
    <property type="match status" value="1"/>
</dbReference>
<protein>
    <recommendedName>
        <fullName evidence="4">Flagellar basal-body rod protein FlgF</fullName>
    </recommendedName>
</protein>
<evidence type="ECO:0000256" key="2">
    <source>
        <dbReference type="ARBA" id="ARBA00009677"/>
    </source>
</evidence>
<name>A0ABS7VUU6_9HYPH</name>
<evidence type="ECO:0000256" key="1">
    <source>
        <dbReference type="ARBA" id="ARBA00004117"/>
    </source>
</evidence>
<dbReference type="EMBL" id="JAIRBM010000033">
    <property type="protein sequence ID" value="MBZ6079346.1"/>
    <property type="molecule type" value="Genomic_DNA"/>
</dbReference>
<keyword evidence="8" id="KW-0966">Cell projection</keyword>
<sequence length="241" mass="25535">MQSSLYVALSAQVALEKRLNTIANNVANINTGGYRAEEVKFETVLSQAGVGDVAFASSGETYTSRQSGPVVKTDNPLDVAVQGDAWLAMNTSSGIIYTKDGRMKMTETGELQTMDGNSVLDPGGAPIFLNPDDGTPSIGRDGMIRQRNNQIGALGLFRIDSQSQLTRFGSSGVKSSMPVTVVQDFTSTGVQQGYAEGANVNPVMEMTKMIMISRTFDNAAATISETESSLMNAIRALGPST</sequence>
<dbReference type="PROSITE" id="PS00588">
    <property type="entry name" value="FLAGELLA_BB_ROD"/>
    <property type="match status" value="1"/>
</dbReference>
<dbReference type="InterPro" id="IPR053967">
    <property type="entry name" value="LlgE_F_G-like_D1"/>
</dbReference>
<keyword evidence="3 4" id="KW-0975">Bacterial flagellum</keyword>
<feature type="domain" description="Flagellar basal body rod protein N-terminal" evidence="5">
    <location>
        <begin position="5"/>
        <end position="35"/>
    </location>
</feature>
<dbReference type="InterPro" id="IPR020013">
    <property type="entry name" value="Flagellar_FlgE/F/G"/>
</dbReference>
<dbReference type="InterPro" id="IPR012836">
    <property type="entry name" value="FlgF"/>
</dbReference>
<evidence type="ECO:0000313" key="9">
    <source>
        <dbReference type="Proteomes" id="UP000704176"/>
    </source>
</evidence>
<dbReference type="RefSeq" id="WP_224316347.1">
    <property type="nucleotide sequence ID" value="NZ_JAIRBM010000033.1"/>
</dbReference>
<reference evidence="8 9" key="1">
    <citation type="submission" date="2021-09" db="EMBL/GenBank/DDBJ databases">
        <title>The complete genome sequence of a new microorganism.</title>
        <authorList>
            <person name="Zi Z."/>
        </authorList>
    </citation>
    <scope>NUCLEOTIDE SEQUENCE [LARGE SCALE GENOMIC DNA]</scope>
    <source>
        <strain evidence="8 9">WGZ8</strain>
    </source>
</reference>
<evidence type="ECO:0000256" key="3">
    <source>
        <dbReference type="ARBA" id="ARBA00023143"/>
    </source>
</evidence>
<organism evidence="8 9">
    <name type="scientific">Microvirga puerhi</name>
    <dbReference type="NCBI Taxonomy" id="2876078"/>
    <lineage>
        <taxon>Bacteria</taxon>
        <taxon>Pseudomonadati</taxon>
        <taxon>Pseudomonadota</taxon>
        <taxon>Alphaproteobacteria</taxon>
        <taxon>Hyphomicrobiales</taxon>
        <taxon>Methylobacteriaceae</taxon>
        <taxon>Microvirga</taxon>
    </lineage>
</organism>
<dbReference type="SUPFAM" id="SSF117143">
    <property type="entry name" value="Flagellar hook protein flgE"/>
    <property type="match status" value="1"/>
</dbReference>
<keyword evidence="8" id="KW-0282">Flagellum</keyword>
<dbReference type="PANTHER" id="PTHR30435">
    <property type="entry name" value="FLAGELLAR PROTEIN"/>
    <property type="match status" value="1"/>
</dbReference>
<dbReference type="NCBIfam" id="TIGR03506">
    <property type="entry name" value="FlgEFG_subfam"/>
    <property type="match status" value="1"/>
</dbReference>
<evidence type="ECO:0000259" key="7">
    <source>
        <dbReference type="Pfam" id="PF22692"/>
    </source>
</evidence>
<evidence type="ECO:0000256" key="4">
    <source>
        <dbReference type="RuleBase" id="RU362116"/>
    </source>
</evidence>
<evidence type="ECO:0000259" key="5">
    <source>
        <dbReference type="Pfam" id="PF00460"/>
    </source>
</evidence>
<accession>A0ABS7VUU6</accession>
<dbReference type="PANTHER" id="PTHR30435:SF19">
    <property type="entry name" value="FLAGELLAR BASAL-BODY ROD PROTEIN FLGG"/>
    <property type="match status" value="1"/>
</dbReference>